<feature type="region of interest" description="Disordered" evidence="1">
    <location>
        <begin position="216"/>
        <end position="246"/>
    </location>
</feature>
<organism evidence="4 5">
    <name type="scientific">Triticum aestivum</name>
    <name type="common">Wheat</name>
    <dbReference type="NCBI Taxonomy" id="4565"/>
    <lineage>
        <taxon>Eukaryota</taxon>
        <taxon>Viridiplantae</taxon>
        <taxon>Streptophyta</taxon>
        <taxon>Embryophyta</taxon>
        <taxon>Tracheophyta</taxon>
        <taxon>Spermatophyta</taxon>
        <taxon>Magnoliopsida</taxon>
        <taxon>Liliopsida</taxon>
        <taxon>Poales</taxon>
        <taxon>Poaceae</taxon>
        <taxon>BOP clade</taxon>
        <taxon>Pooideae</taxon>
        <taxon>Triticodae</taxon>
        <taxon>Triticeae</taxon>
        <taxon>Triticinae</taxon>
        <taxon>Triticum</taxon>
    </lineage>
</organism>
<reference evidence="4 5" key="1">
    <citation type="submission" date="2018-05" db="EMBL/GenBank/DDBJ databases">
        <authorList>
            <person name="Thind KAUR A."/>
        </authorList>
    </citation>
    <scope>NUCLEOTIDE SEQUENCE [LARGE SCALE GENOMIC DNA]</scope>
</reference>
<feature type="transmembrane region" description="Helical" evidence="2">
    <location>
        <begin position="313"/>
        <end position="335"/>
    </location>
</feature>
<feature type="compositionally biased region" description="Low complexity" evidence="1">
    <location>
        <begin position="216"/>
        <end position="230"/>
    </location>
</feature>
<evidence type="ECO:0000313" key="4">
    <source>
        <dbReference type="EMBL" id="SPT17655.1"/>
    </source>
</evidence>
<proteinExistence type="predicted"/>
<protein>
    <recommendedName>
        <fullName evidence="3">Retrovirus-related Pol polyprotein from transposon TNT 1-94-like beta-barrel domain-containing protein</fullName>
    </recommendedName>
</protein>
<feature type="compositionally biased region" description="Low complexity" evidence="1">
    <location>
        <begin position="187"/>
        <end position="202"/>
    </location>
</feature>
<dbReference type="EMBL" id="LS480641">
    <property type="protein sequence ID" value="SPT17655.1"/>
    <property type="molecule type" value="Genomic_DNA"/>
</dbReference>
<feature type="region of interest" description="Disordered" evidence="1">
    <location>
        <begin position="133"/>
        <end position="159"/>
    </location>
</feature>
<feature type="region of interest" description="Disordered" evidence="1">
    <location>
        <begin position="182"/>
        <end position="202"/>
    </location>
</feature>
<dbReference type="Proteomes" id="UP000280104">
    <property type="component" value="Chromosome II"/>
</dbReference>
<evidence type="ECO:0000259" key="3">
    <source>
        <dbReference type="Pfam" id="PF22936"/>
    </source>
</evidence>
<feature type="compositionally biased region" description="Low complexity" evidence="1">
    <location>
        <begin position="133"/>
        <end position="145"/>
    </location>
</feature>
<accession>A0A7H4LGB7</accession>
<feature type="transmembrane region" description="Helical" evidence="2">
    <location>
        <begin position="341"/>
        <end position="357"/>
    </location>
</feature>
<evidence type="ECO:0000256" key="1">
    <source>
        <dbReference type="SAM" id="MobiDB-lite"/>
    </source>
</evidence>
<evidence type="ECO:0000313" key="5">
    <source>
        <dbReference type="Proteomes" id="UP000280104"/>
    </source>
</evidence>
<dbReference type="PANTHER" id="PTHR34222:SF100">
    <property type="entry name" value="CCHC-TYPE DOMAIN-CONTAINING PROTEIN"/>
    <property type="match status" value="1"/>
</dbReference>
<name>A0A7H4LGB7_WHEAT</name>
<keyword evidence="2" id="KW-1133">Transmembrane helix</keyword>
<keyword evidence="2" id="KW-0812">Transmembrane</keyword>
<feature type="domain" description="Retrovirus-related Pol polyprotein from transposon TNT 1-94-like beta-barrel" evidence="3">
    <location>
        <begin position="248"/>
        <end position="315"/>
    </location>
</feature>
<evidence type="ECO:0000256" key="2">
    <source>
        <dbReference type="SAM" id="Phobius"/>
    </source>
</evidence>
<dbReference type="Pfam" id="PF22936">
    <property type="entry name" value="Pol_BBD"/>
    <property type="match status" value="1"/>
</dbReference>
<gene>
    <name evidence="4" type="ORF">CAMPLR22A2D_LOCUS2265</name>
</gene>
<feature type="compositionally biased region" description="Polar residues" evidence="1">
    <location>
        <begin position="231"/>
        <end position="246"/>
    </location>
</feature>
<dbReference type="AlphaFoldDB" id="A0A7H4LGB7"/>
<keyword evidence="2" id="KW-0472">Membrane</keyword>
<sequence length="358" mass="38885">MWTRLRQRYQPSSDALYLSVVRQEHALQQGDSTVDEFYAQNSAIWRQLDSLRTAGCRTCRCCQAVRADSEFHRVYEFLSRLCKEFEPRHAQLFARGRISLMEALSEIRAEETRLCGAGLLEVPSVLATRVPAMPAAPTPSHSSAPPLLPTPTGGEGRSRPHCGYCKMDGHVESQCFQKKKHLRKARSSASGTSSTSTSSATALTEQDILRLKRLLAASGSPSTGTAGSVTDASRTEQPPSTQSGTSSWVLDSGASFHMSSHSSNLSCLKSLDFPVHVLTTDGTPLSVASRGNLSTPSYSVPDVAHVPRLNMNLFLPINLLILVVASSLTLTLVLFRIVERTLWLGLALAAVTLRVFGS</sequence>
<dbReference type="InterPro" id="IPR054722">
    <property type="entry name" value="PolX-like_BBD"/>
</dbReference>
<dbReference type="PANTHER" id="PTHR34222">
    <property type="entry name" value="GAG_PRE-INTEGRS DOMAIN-CONTAINING PROTEIN"/>
    <property type="match status" value="1"/>
</dbReference>